<dbReference type="RefSeq" id="WP_377128363.1">
    <property type="nucleotide sequence ID" value="NZ_JBHUON010000016.1"/>
</dbReference>
<evidence type="ECO:0000313" key="6">
    <source>
        <dbReference type="Proteomes" id="UP001597601"/>
    </source>
</evidence>
<dbReference type="PROSITE" id="PS01124">
    <property type="entry name" value="HTH_ARAC_FAMILY_2"/>
    <property type="match status" value="1"/>
</dbReference>
<dbReference type="Proteomes" id="UP001597601">
    <property type="component" value="Unassembled WGS sequence"/>
</dbReference>
<accession>A0ABW5XS80</accession>
<evidence type="ECO:0000256" key="3">
    <source>
        <dbReference type="ARBA" id="ARBA00023163"/>
    </source>
</evidence>
<evidence type="ECO:0000256" key="1">
    <source>
        <dbReference type="ARBA" id="ARBA00023015"/>
    </source>
</evidence>
<keyword evidence="1" id="KW-0805">Transcription regulation</keyword>
<comment type="caution">
    <text evidence="5">The sequence shown here is derived from an EMBL/GenBank/DDBJ whole genome shotgun (WGS) entry which is preliminary data.</text>
</comment>
<keyword evidence="6" id="KW-1185">Reference proteome</keyword>
<dbReference type="EMBL" id="JBHUON010000016">
    <property type="protein sequence ID" value="MFD2865651.1"/>
    <property type="molecule type" value="Genomic_DNA"/>
</dbReference>
<dbReference type="InterPro" id="IPR018060">
    <property type="entry name" value="HTH_AraC"/>
</dbReference>
<dbReference type="PANTHER" id="PTHR43280">
    <property type="entry name" value="ARAC-FAMILY TRANSCRIPTIONAL REGULATOR"/>
    <property type="match status" value="1"/>
</dbReference>
<dbReference type="SMART" id="SM00342">
    <property type="entry name" value="HTH_ARAC"/>
    <property type="match status" value="1"/>
</dbReference>
<dbReference type="Gene3D" id="1.10.10.60">
    <property type="entry name" value="Homeodomain-like"/>
    <property type="match status" value="1"/>
</dbReference>
<evidence type="ECO:0000259" key="4">
    <source>
        <dbReference type="PROSITE" id="PS01124"/>
    </source>
</evidence>
<keyword evidence="2" id="KW-0238">DNA-binding</keyword>
<feature type="domain" description="HTH araC/xylS-type" evidence="4">
    <location>
        <begin position="71"/>
        <end position="175"/>
    </location>
</feature>
<reference evidence="6" key="1">
    <citation type="journal article" date="2019" name="Int. J. Syst. Evol. Microbiol.">
        <title>The Global Catalogue of Microorganisms (GCM) 10K type strain sequencing project: providing services to taxonomists for standard genome sequencing and annotation.</title>
        <authorList>
            <consortium name="The Broad Institute Genomics Platform"/>
            <consortium name="The Broad Institute Genome Sequencing Center for Infectious Disease"/>
            <person name="Wu L."/>
            <person name="Ma J."/>
        </authorList>
    </citation>
    <scope>NUCLEOTIDE SEQUENCE [LARGE SCALE GENOMIC DNA]</scope>
    <source>
        <strain evidence="6">KCTC 52232</strain>
    </source>
</reference>
<dbReference type="SUPFAM" id="SSF46689">
    <property type="entry name" value="Homeodomain-like"/>
    <property type="match status" value="1"/>
</dbReference>
<dbReference type="Pfam" id="PF12833">
    <property type="entry name" value="HTH_18"/>
    <property type="match status" value="1"/>
</dbReference>
<dbReference type="PANTHER" id="PTHR43280:SF2">
    <property type="entry name" value="HTH-TYPE TRANSCRIPTIONAL REGULATOR EXSA"/>
    <property type="match status" value="1"/>
</dbReference>
<keyword evidence="3" id="KW-0804">Transcription</keyword>
<evidence type="ECO:0000256" key="2">
    <source>
        <dbReference type="ARBA" id="ARBA00023125"/>
    </source>
</evidence>
<gene>
    <name evidence="5" type="ORF">ACFSYC_13210</name>
</gene>
<proteinExistence type="predicted"/>
<organism evidence="5 6">
    <name type="scientific">Mucilaginibacter antarcticus</name>
    <dbReference type="NCBI Taxonomy" id="1855725"/>
    <lineage>
        <taxon>Bacteria</taxon>
        <taxon>Pseudomonadati</taxon>
        <taxon>Bacteroidota</taxon>
        <taxon>Sphingobacteriia</taxon>
        <taxon>Sphingobacteriales</taxon>
        <taxon>Sphingobacteriaceae</taxon>
        <taxon>Mucilaginibacter</taxon>
    </lineage>
</organism>
<name>A0ABW5XS80_9SPHI</name>
<evidence type="ECO:0000313" key="5">
    <source>
        <dbReference type="EMBL" id="MFD2865651.1"/>
    </source>
</evidence>
<dbReference type="InterPro" id="IPR009057">
    <property type="entry name" value="Homeodomain-like_sf"/>
</dbReference>
<protein>
    <submittedName>
        <fullName evidence="5">Helix-turn-helix domain-containing protein</fullName>
    </submittedName>
</protein>
<sequence length="190" mass="22032">MIIYIKNMSNLRCKIVLQLELEKLGFTCNSIDYGRVDVSGLISTERLAQIRTQLLICGLELLDNKKFILIERIKSVINELIHNDDIPIKINFSNYLTHKLKLDYTYLANLFSKEQGITVEQFMIMQKIERVKKFLVLNELNLTEISWKMHYSSVGHLSAQFKKVTGESPSYFKQQHDLKLAAMQEVLCAS</sequence>